<reference evidence="3" key="1">
    <citation type="submission" date="2022-09" db="EMBL/GenBank/DDBJ databases">
        <title>Intensive care unit water sources are persistently colonized with multi-drug resistant bacteria and are the site of extensive horizontal gene transfer of antibiotic resistance genes.</title>
        <authorList>
            <person name="Diorio-Toth L."/>
        </authorList>
    </citation>
    <scope>NUCLEOTIDE SEQUENCE</scope>
    <source>
        <strain evidence="3">GD04130</strain>
    </source>
</reference>
<name>A0AA42HR46_9BURK</name>
<dbReference type="NCBIfam" id="TIGR01760">
    <property type="entry name" value="tape_meas_TP901"/>
    <property type="match status" value="1"/>
</dbReference>
<dbReference type="RefSeq" id="WP_279859897.1">
    <property type="nucleotide sequence ID" value="NZ_JAODZU010000006.1"/>
</dbReference>
<sequence>MADKFQLKALITGVDKLSPMLKGVEKNAGKLRKQLESSGLGKISMGDIAGGGAFAMPFIAGAKAAIAFESKMADVKKVMTFDKGQEVQQFAAMNKDVLALSRELPMAADGIAAIYAAGGQSGIARTELKAFATDAIKMGVAFDQTADESGKMMATWRTSFKMGQQQVVDLADKINYLGNTGPATTKQISSIVTKIGPLGEVAGMASGQIAAMGATLAGVGVAEDVAATGMKNFMLALTAGSAATKAQASTLKALRLDAKEVAEGMQQDSEGTIMKVLTAISKVDKTKQAAVLSQLFGKESIGAIAPMLTNLDLLRGNFKKVADAQAYAGSMEEEYASRAATTENNLQLLKNRTVELGIAIGSALLPAINDGVGAFGPLITQAADFISANPWLVKGLLGAAAGFVALRVAVMGGVVAMKLLSAVTLMSPVGLLVRAIALGAGLMIANWSEVGPFFEGFWNFVQPMFELGWIVLQEVFSWSPLGLVIKNWEPIVEWFSKMWERIRPYVGWIGDAANWVRGKAVEAVDSYKMHQAVSALPAVNTADVAAGVAGRMASGATSPIQAAKSPLPAASAAQKQNLQGELQISFVNAPPGTKVQNARTNQPGFDINAPVGTRSLSLPY</sequence>
<organism evidence="3 4">
    <name type="scientific">Comamonas aquatica</name>
    <dbReference type="NCBI Taxonomy" id="225991"/>
    <lineage>
        <taxon>Bacteria</taxon>
        <taxon>Pseudomonadati</taxon>
        <taxon>Pseudomonadota</taxon>
        <taxon>Betaproteobacteria</taxon>
        <taxon>Burkholderiales</taxon>
        <taxon>Comamonadaceae</taxon>
        <taxon>Comamonas</taxon>
    </lineage>
</organism>
<accession>A0AA42HR46</accession>
<evidence type="ECO:0000256" key="1">
    <source>
        <dbReference type="ARBA" id="ARBA00022612"/>
    </source>
</evidence>
<evidence type="ECO:0000259" key="2">
    <source>
        <dbReference type="Pfam" id="PF10145"/>
    </source>
</evidence>
<gene>
    <name evidence="3" type="ORF">N7330_06930</name>
</gene>
<feature type="domain" description="Phage tail tape measure protein" evidence="2">
    <location>
        <begin position="95"/>
        <end position="297"/>
    </location>
</feature>
<protein>
    <submittedName>
        <fullName evidence="3">Phage tail tape measure protein</fullName>
    </submittedName>
</protein>
<dbReference type="AlphaFoldDB" id="A0AA42HR46"/>
<dbReference type="Pfam" id="PF10145">
    <property type="entry name" value="PhageMin_Tail"/>
    <property type="match status" value="1"/>
</dbReference>
<dbReference type="Proteomes" id="UP001158297">
    <property type="component" value="Unassembled WGS sequence"/>
</dbReference>
<proteinExistence type="predicted"/>
<dbReference type="EMBL" id="JAODZU010000006">
    <property type="protein sequence ID" value="MDH0362789.1"/>
    <property type="molecule type" value="Genomic_DNA"/>
</dbReference>
<keyword evidence="1" id="KW-1188">Viral release from host cell</keyword>
<evidence type="ECO:0000313" key="3">
    <source>
        <dbReference type="EMBL" id="MDH0362789.1"/>
    </source>
</evidence>
<evidence type="ECO:0000313" key="4">
    <source>
        <dbReference type="Proteomes" id="UP001158297"/>
    </source>
</evidence>
<dbReference type="InterPro" id="IPR010090">
    <property type="entry name" value="Phage_tape_meas"/>
</dbReference>
<dbReference type="PANTHER" id="PTHR37813">
    <property type="entry name" value="FELS-2 PROPHAGE PROTEIN"/>
    <property type="match status" value="1"/>
</dbReference>
<dbReference type="PANTHER" id="PTHR37813:SF1">
    <property type="entry name" value="FELS-2 PROPHAGE PROTEIN"/>
    <property type="match status" value="1"/>
</dbReference>
<comment type="caution">
    <text evidence="3">The sequence shown here is derived from an EMBL/GenBank/DDBJ whole genome shotgun (WGS) entry which is preliminary data.</text>
</comment>